<dbReference type="SMART" id="SM01323">
    <property type="entry name" value="YajC"/>
    <property type="match status" value="1"/>
</dbReference>
<gene>
    <name evidence="11" type="primary">yajC</name>
    <name evidence="11" type="ORF">IAA83_10095</name>
</gene>
<dbReference type="NCBIfam" id="TIGR00739">
    <property type="entry name" value="yajC"/>
    <property type="match status" value="1"/>
</dbReference>
<evidence type="ECO:0000256" key="7">
    <source>
        <dbReference type="ARBA" id="ARBA00022989"/>
    </source>
</evidence>
<evidence type="ECO:0000256" key="8">
    <source>
        <dbReference type="ARBA" id="ARBA00023010"/>
    </source>
</evidence>
<evidence type="ECO:0000313" key="12">
    <source>
        <dbReference type="Proteomes" id="UP000886741"/>
    </source>
</evidence>
<evidence type="ECO:0000256" key="9">
    <source>
        <dbReference type="ARBA" id="ARBA00023136"/>
    </source>
</evidence>
<comment type="caution">
    <text evidence="11">The sequence shown here is derived from an EMBL/GenBank/DDBJ whole genome shotgun (WGS) entry which is preliminary data.</text>
</comment>
<keyword evidence="4" id="KW-1003">Cell membrane</keyword>
<dbReference type="InterPro" id="IPR003849">
    <property type="entry name" value="Preprotein_translocase_YajC"/>
</dbReference>
<dbReference type="GO" id="GO:0015031">
    <property type="term" value="P:protein transport"/>
    <property type="evidence" value="ECO:0007669"/>
    <property type="project" value="UniProtKB-KW"/>
</dbReference>
<dbReference type="GO" id="GO:0005886">
    <property type="term" value="C:plasma membrane"/>
    <property type="evidence" value="ECO:0007669"/>
    <property type="project" value="UniProtKB-SubCell"/>
</dbReference>
<keyword evidence="9 10" id="KW-0472">Membrane</keyword>
<comment type="subcellular location">
    <subcellularLocation>
        <location evidence="1">Cell membrane</location>
        <topology evidence="1">Single-pass membrane protein</topology>
    </subcellularLocation>
</comment>
<keyword evidence="8" id="KW-0811">Translocation</keyword>
<dbReference type="Proteomes" id="UP000886741">
    <property type="component" value="Unassembled WGS sequence"/>
</dbReference>
<keyword evidence="7 10" id="KW-1133">Transmembrane helix</keyword>
<comment type="similarity">
    <text evidence="2">Belongs to the YajC family.</text>
</comment>
<feature type="transmembrane region" description="Helical" evidence="10">
    <location>
        <begin position="6"/>
        <end position="24"/>
    </location>
</feature>
<dbReference type="Pfam" id="PF02699">
    <property type="entry name" value="YajC"/>
    <property type="match status" value="1"/>
</dbReference>
<protein>
    <submittedName>
        <fullName evidence="11">Preprotein translocase subunit YajC</fullName>
    </submittedName>
</protein>
<proteinExistence type="inferred from homology"/>
<evidence type="ECO:0000256" key="1">
    <source>
        <dbReference type="ARBA" id="ARBA00004162"/>
    </source>
</evidence>
<evidence type="ECO:0000256" key="6">
    <source>
        <dbReference type="ARBA" id="ARBA00022927"/>
    </source>
</evidence>
<dbReference type="PRINTS" id="PR01853">
    <property type="entry name" value="YAJCTRNLCASE"/>
</dbReference>
<keyword evidence="5 10" id="KW-0812">Transmembrane</keyword>
<evidence type="ECO:0000313" key="11">
    <source>
        <dbReference type="EMBL" id="HIS65698.1"/>
    </source>
</evidence>
<evidence type="ECO:0000256" key="5">
    <source>
        <dbReference type="ARBA" id="ARBA00022692"/>
    </source>
</evidence>
<evidence type="ECO:0000256" key="3">
    <source>
        <dbReference type="ARBA" id="ARBA00022448"/>
    </source>
</evidence>
<sequence length="108" mass="12130">MGAEAMSTIMMFAVVILVFYFFVIRPENKKKKAMQEMRDALKVGDKIITIGGIVGEVVHIKDDNIVIETSADRVRMELAKWSISSNETAEKAAAKAREEARAEKKKKK</sequence>
<organism evidence="11 12">
    <name type="scientific">Candidatus Avoscillospira avistercoris</name>
    <dbReference type="NCBI Taxonomy" id="2840707"/>
    <lineage>
        <taxon>Bacteria</taxon>
        <taxon>Bacillati</taxon>
        <taxon>Bacillota</taxon>
        <taxon>Clostridia</taxon>
        <taxon>Eubacteriales</taxon>
        <taxon>Oscillospiraceae</taxon>
        <taxon>Oscillospiraceae incertae sedis</taxon>
        <taxon>Candidatus Avoscillospira</taxon>
    </lineage>
</organism>
<evidence type="ECO:0000256" key="4">
    <source>
        <dbReference type="ARBA" id="ARBA00022475"/>
    </source>
</evidence>
<dbReference type="AlphaFoldDB" id="A0A9D1FBB1"/>
<dbReference type="PANTHER" id="PTHR33909">
    <property type="entry name" value="SEC TRANSLOCON ACCESSORY COMPLEX SUBUNIT YAJC"/>
    <property type="match status" value="1"/>
</dbReference>
<evidence type="ECO:0000256" key="10">
    <source>
        <dbReference type="SAM" id="Phobius"/>
    </source>
</evidence>
<accession>A0A9D1FBB1</accession>
<evidence type="ECO:0000256" key="2">
    <source>
        <dbReference type="ARBA" id="ARBA00006742"/>
    </source>
</evidence>
<reference evidence="11" key="1">
    <citation type="submission" date="2020-10" db="EMBL/GenBank/DDBJ databases">
        <authorList>
            <person name="Gilroy R."/>
        </authorList>
    </citation>
    <scope>NUCLEOTIDE SEQUENCE</scope>
    <source>
        <strain evidence="11">ChiBcec16-1751</strain>
    </source>
</reference>
<reference evidence="11" key="2">
    <citation type="journal article" date="2021" name="PeerJ">
        <title>Extensive microbial diversity within the chicken gut microbiome revealed by metagenomics and culture.</title>
        <authorList>
            <person name="Gilroy R."/>
            <person name="Ravi A."/>
            <person name="Getino M."/>
            <person name="Pursley I."/>
            <person name="Horton D.L."/>
            <person name="Alikhan N.F."/>
            <person name="Baker D."/>
            <person name="Gharbi K."/>
            <person name="Hall N."/>
            <person name="Watson M."/>
            <person name="Adriaenssens E.M."/>
            <person name="Foster-Nyarko E."/>
            <person name="Jarju S."/>
            <person name="Secka A."/>
            <person name="Antonio M."/>
            <person name="Oren A."/>
            <person name="Chaudhuri R.R."/>
            <person name="La Ragione R."/>
            <person name="Hildebrand F."/>
            <person name="Pallen M.J."/>
        </authorList>
    </citation>
    <scope>NUCLEOTIDE SEQUENCE</scope>
    <source>
        <strain evidence="11">ChiBcec16-1751</strain>
    </source>
</reference>
<name>A0A9D1FBB1_9FIRM</name>
<keyword evidence="6" id="KW-0653">Protein transport</keyword>
<dbReference type="PANTHER" id="PTHR33909:SF1">
    <property type="entry name" value="SEC TRANSLOCON ACCESSORY COMPLEX SUBUNIT YAJC"/>
    <property type="match status" value="1"/>
</dbReference>
<keyword evidence="3" id="KW-0813">Transport</keyword>
<dbReference type="EMBL" id="DVJJ01000153">
    <property type="protein sequence ID" value="HIS65698.1"/>
    <property type="molecule type" value="Genomic_DNA"/>
</dbReference>